<accession>A0A8S1IZD9</accession>
<sequence length="304" mass="31284">MSAASQGSQETLGVVLIEPPCVVSGKDSEVAIHLSRPVPLANSHEVVVASDGELVANAPLSPAMGKTLSLDLPPIGSCGVYVTITGVAEEPDSKAPCMLSLPAEAAEEVCELFSRMLSDMMASYADSPSELLYVPAGCDPPPQPAWMGRGGSSRQWLEGDTPLREAVWASHLQPFIADFAALLEGLSAGNSDSHGACVPMVMYLLQARLWNTASFLLTSCLAHGVPVTLGPFALSAVDVEAHRLKADFLAMASRAEGLCVGEGAGGVEERGVSVGAIRGLHTCGSNSGSPLESGHFAGNTAASS</sequence>
<evidence type="ECO:0000313" key="2">
    <source>
        <dbReference type="Proteomes" id="UP000708148"/>
    </source>
</evidence>
<name>A0A8S1IZD9_9CHLO</name>
<dbReference type="EMBL" id="CAJHUC010000992">
    <property type="protein sequence ID" value="CAD7699330.1"/>
    <property type="molecule type" value="Genomic_DNA"/>
</dbReference>
<dbReference type="Proteomes" id="UP000708148">
    <property type="component" value="Unassembled WGS sequence"/>
</dbReference>
<comment type="caution">
    <text evidence="1">The sequence shown here is derived from an EMBL/GenBank/DDBJ whole genome shotgun (WGS) entry which is preliminary data.</text>
</comment>
<gene>
    <name evidence="1" type="ORF">OSTQU699_LOCUS4689</name>
</gene>
<proteinExistence type="predicted"/>
<protein>
    <submittedName>
        <fullName evidence="1">Uncharacterized protein</fullName>
    </submittedName>
</protein>
<evidence type="ECO:0000313" key="1">
    <source>
        <dbReference type="EMBL" id="CAD7699330.1"/>
    </source>
</evidence>
<reference evidence="1" key="1">
    <citation type="submission" date="2020-12" db="EMBL/GenBank/DDBJ databases">
        <authorList>
            <person name="Iha C."/>
        </authorList>
    </citation>
    <scope>NUCLEOTIDE SEQUENCE</scope>
</reference>
<dbReference type="AlphaFoldDB" id="A0A8S1IZD9"/>
<organism evidence="1 2">
    <name type="scientific">Ostreobium quekettii</name>
    <dbReference type="NCBI Taxonomy" id="121088"/>
    <lineage>
        <taxon>Eukaryota</taxon>
        <taxon>Viridiplantae</taxon>
        <taxon>Chlorophyta</taxon>
        <taxon>core chlorophytes</taxon>
        <taxon>Ulvophyceae</taxon>
        <taxon>TCBD clade</taxon>
        <taxon>Bryopsidales</taxon>
        <taxon>Ostreobineae</taxon>
        <taxon>Ostreobiaceae</taxon>
        <taxon>Ostreobium</taxon>
    </lineage>
</organism>
<keyword evidence="2" id="KW-1185">Reference proteome</keyword>